<dbReference type="RefSeq" id="WP_184170908.1">
    <property type="nucleotide sequence ID" value="NZ_JACHLN010000005.1"/>
</dbReference>
<proteinExistence type="inferred from homology"/>
<dbReference type="PANTHER" id="PTHR43085:SF57">
    <property type="entry name" value="CARBOHYDRATE KINASE PFKB DOMAIN-CONTAINING PROTEIN"/>
    <property type="match status" value="1"/>
</dbReference>
<comment type="caution">
    <text evidence="5">The sequence shown here is derived from an EMBL/GenBank/DDBJ whole genome shotgun (WGS) entry which is preliminary data.</text>
</comment>
<evidence type="ECO:0000313" key="6">
    <source>
        <dbReference type="Proteomes" id="UP000575241"/>
    </source>
</evidence>
<dbReference type="PANTHER" id="PTHR43085">
    <property type="entry name" value="HEXOKINASE FAMILY MEMBER"/>
    <property type="match status" value="1"/>
</dbReference>
<protein>
    <submittedName>
        <fullName evidence="5">Fructokinase</fullName>
        <ecNumber evidence="5">2.7.1.4</ecNumber>
    </submittedName>
</protein>
<keyword evidence="6" id="KW-1185">Reference proteome</keyword>
<evidence type="ECO:0000256" key="2">
    <source>
        <dbReference type="ARBA" id="ARBA00022679"/>
    </source>
</evidence>
<accession>A0A7W7K699</accession>
<keyword evidence="2 5" id="KW-0808">Transferase</keyword>
<comment type="similarity">
    <text evidence="1">Belongs to the carbohydrate kinase PfkB family.</text>
</comment>
<keyword evidence="3 5" id="KW-0418">Kinase</keyword>
<feature type="domain" description="Carbohydrate kinase PfkB" evidence="4">
    <location>
        <begin position="36"/>
        <end position="266"/>
    </location>
</feature>
<evidence type="ECO:0000259" key="4">
    <source>
        <dbReference type="Pfam" id="PF00294"/>
    </source>
</evidence>
<dbReference type="Proteomes" id="UP000575241">
    <property type="component" value="Unassembled WGS sequence"/>
</dbReference>
<name>A0A7W7K699_9SPHN</name>
<sequence>MENMMLQRRDSIDVVGTGFTVLDRLYADGDFTAEALGGSCGNVLVSLAMLRRQVAPVLSLGYDEIGAQLIDEFRLAGANTRYIYQHEGRRSPVLRQELDTLSGQHSFSFICHETLEEYPRYEPIGPAEVQSSLHAFEDCTLFYADRLSPAILDAMERAHLGGAIIYFEPSIFDGPLFDEALALTSILKYSSDRLGAELDERVAASAAIAIVTHGEDGLEVRHGHERVWSAAIPAAIVMDACGSGDMVSVGLIDWLLARPASVRHSLSIHDLMSGVVAGQRLAAENCGFAGARGLFKHRDAAYVRSLLGGARYDF</sequence>
<dbReference type="EMBL" id="JACHLN010000005">
    <property type="protein sequence ID" value="MBB4841326.1"/>
    <property type="molecule type" value="Genomic_DNA"/>
</dbReference>
<evidence type="ECO:0000256" key="1">
    <source>
        <dbReference type="ARBA" id="ARBA00010688"/>
    </source>
</evidence>
<dbReference type="InterPro" id="IPR011611">
    <property type="entry name" value="PfkB_dom"/>
</dbReference>
<dbReference type="AlphaFoldDB" id="A0A7W7K699"/>
<dbReference type="InterPro" id="IPR050306">
    <property type="entry name" value="PfkB_Carbo_kinase"/>
</dbReference>
<dbReference type="InterPro" id="IPR029056">
    <property type="entry name" value="Ribokinase-like"/>
</dbReference>
<dbReference type="EC" id="2.7.1.4" evidence="5"/>
<dbReference type="Pfam" id="PF00294">
    <property type="entry name" value="PfkB"/>
    <property type="match status" value="1"/>
</dbReference>
<reference evidence="5 6" key="1">
    <citation type="submission" date="2020-08" db="EMBL/GenBank/DDBJ databases">
        <title>Functional genomics of gut bacteria from endangered species of beetles.</title>
        <authorList>
            <person name="Carlos-Shanley C."/>
        </authorList>
    </citation>
    <scope>NUCLEOTIDE SEQUENCE [LARGE SCALE GENOMIC DNA]</scope>
    <source>
        <strain evidence="5 6">S00224</strain>
    </source>
</reference>
<evidence type="ECO:0000256" key="3">
    <source>
        <dbReference type="ARBA" id="ARBA00022777"/>
    </source>
</evidence>
<dbReference type="Gene3D" id="3.40.1190.20">
    <property type="match status" value="1"/>
</dbReference>
<dbReference type="GO" id="GO:0008865">
    <property type="term" value="F:fructokinase activity"/>
    <property type="evidence" value="ECO:0007669"/>
    <property type="project" value="UniProtKB-EC"/>
</dbReference>
<dbReference type="SUPFAM" id="SSF53613">
    <property type="entry name" value="Ribokinase-like"/>
    <property type="match status" value="1"/>
</dbReference>
<gene>
    <name evidence="5" type="ORF">HNP52_004428</name>
</gene>
<organism evidence="5 6">
    <name type="scientific">Sphingomonas kyeonggiensis</name>
    <dbReference type="NCBI Taxonomy" id="1268553"/>
    <lineage>
        <taxon>Bacteria</taxon>
        <taxon>Pseudomonadati</taxon>
        <taxon>Pseudomonadota</taxon>
        <taxon>Alphaproteobacteria</taxon>
        <taxon>Sphingomonadales</taxon>
        <taxon>Sphingomonadaceae</taxon>
        <taxon>Sphingomonas</taxon>
    </lineage>
</organism>
<evidence type="ECO:0000313" key="5">
    <source>
        <dbReference type="EMBL" id="MBB4841326.1"/>
    </source>
</evidence>